<protein>
    <submittedName>
        <fullName evidence="1">Uncharacterized protein</fullName>
    </submittedName>
</protein>
<dbReference type="KEGG" id="add:HUW48_02240"/>
<gene>
    <name evidence="1" type="ORF">HUW48_02240</name>
</gene>
<organism evidence="1 2">
    <name type="scientific">Adhaeribacter radiodurans</name>
    <dbReference type="NCBI Taxonomy" id="2745197"/>
    <lineage>
        <taxon>Bacteria</taxon>
        <taxon>Pseudomonadati</taxon>
        <taxon>Bacteroidota</taxon>
        <taxon>Cytophagia</taxon>
        <taxon>Cytophagales</taxon>
        <taxon>Hymenobacteraceae</taxon>
        <taxon>Adhaeribacter</taxon>
    </lineage>
</organism>
<dbReference type="AlphaFoldDB" id="A0A7L7L2B0"/>
<dbReference type="RefSeq" id="WP_182414126.1">
    <property type="nucleotide sequence ID" value="NZ_CP055153.1"/>
</dbReference>
<name>A0A7L7L2B0_9BACT</name>
<dbReference type="EMBL" id="CP055153">
    <property type="protein sequence ID" value="QMU26924.1"/>
    <property type="molecule type" value="Genomic_DNA"/>
</dbReference>
<reference evidence="1 2" key="1">
    <citation type="submission" date="2020-08" db="EMBL/GenBank/DDBJ databases">
        <title>Adhaeribacter dokdonensis sp. nov., isolated from the rhizosphere of Elymus tsukushiensis, a plant native to the Dokdo Islands, Republic of Korea.</title>
        <authorList>
            <person name="Ghim S.Y."/>
        </authorList>
    </citation>
    <scope>NUCLEOTIDE SEQUENCE [LARGE SCALE GENOMIC DNA]</scope>
    <source>
        <strain evidence="1 2">KUDC8001</strain>
    </source>
</reference>
<proteinExistence type="predicted"/>
<keyword evidence="2" id="KW-1185">Reference proteome</keyword>
<dbReference type="Proteomes" id="UP000514509">
    <property type="component" value="Chromosome"/>
</dbReference>
<evidence type="ECO:0000313" key="1">
    <source>
        <dbReference type="EMBL" id="QMU26924.1"/>
    </source>
</evidence>
<accession>A0A7L7L2B0</accession>
<evidence type="ECO:0000313" key="2">
    <source>
        <dbReference type="Proteomes" id="UP000514509"/>
    </source>
</evidence>
<sequence>MKVLHTYIISEKMNTGLSVKTTLYELEDRTWMLNCPKYHETTGLTTFKLLPIPAEKANDLIAQKPVFA</sequence>